<accession>A0ABR1YLH3</accession>
<feature type="region of interest" description="Disordered" evidence="2">
    <location>
        <begin position="292"/>
        <end position="320"/>
    </location>
</feature>
<dbReference type="EMBL" id="JBBWRZ010000007">
    <property type="protein sequence ID" value="KAK8232337.1"/>
    <property type="molecule type" value="Genomic_DNA"/>
</dbReference>
<evidence type="ECO:0000313" key="3">
    <source>
        <dbReference type="EMBL" id="KAK8232337.1"/>
    </source>
</evidence>
<comment type="caution">
    <text evidence="3">The sequence shown here is derived from an EMBL/GenBank/DDBJ whole genome shotgun (WGS) entry which is preliminary data.</text>
</comment>
<protein>
    <submittedName>
        <fullName evidence="3">Uncharacterized protein</fullName>
    </submittedName>
</protein>
<keyword evidence="4" id="KW-1185">Reference proteome</keyword>
<organism evidence="3 4">
    <name type="scientific">Phyllosticta capitalensis</name>
    <dbReference type="NCBI Taxonomy" id="121624"/>
    <lineage>
        <taxon>Eukaryota</taxon>
        <taxon>Fungi</taxon>
        <taxon>Dikarya</taxon>
        <taxon>Ascomycota</taxon>
        <taxon>Pezizomycotina</taxon>
        <taxon>Dothideomycetes</taxon>
        <taxon>Dothideomycetes incertae sedis</taxon>
        <taxon>Botryosphaeriales</taxon>
        <taxon>Phyllostictaceae</taxon>
        <taxon>Phyllosticta</taxon>
    </lineage>
</organism>
<sequence length="509" mass="58628">MAQPKPHNTAAFLNYGTTDQVIMCENDAKTVEQAIGRRPAPPVLERDGFALCDNVFTVGGYERVQGKRLAQLFNPRICKTGHLFTQASNEAATLFKKNFFAAQLRHHDIKFKASATAAELRGLLESAVHQGQCDWPPMSTVLLQRQMLSDYEPLRREWQREIAVWEAKKKQVEVEQWKKRKQHEAKQLEEQRRAREEYWNFGDARSRAKIDMKRFVREYYLSEDGKEPDRTKTPEPLILGITGQDKFLLVHSVPGLCTAPCSNLHGFGLDICVGWDRTEVDRMAEERTKMVEAKRKREEEEEKREEEEKEKAKLEPHRQYMAQRASTTAPQSFEMANCIGSYIIRCDTMNEYYNGRQRLSLDVSPGVEGTLIASNFLGVIGGTMLLGTAEDKLEELAISLDADSSDPQTPTAHEAGRAKRHKLSFCLAPVPRRVYFRMRSHEIEEHTQDFRIEEGHIDFADDGCTVFEGRFYNNFMGKNVQFEGFKISDKPLEQQTPWKELSERNYGRY</sequence>
<feature type="compositionally biased region" description="Basic and acidic residues" evidence="2">
    <location>
        <begin position="309"/>
        <end position="318"/>
    </location>
</feature>
<proteinExistence type="predicted"/>
<name>A0ABR1YLH3_9PEZI</name>
<keyword evidence="1" id="KW-0175">Coiled coil</keyword>
<gene>
    <name evidence="3" type="ORF">HDK90DRAFT_535104</name>
</gene>
<dbReference type="Proteomes" id="UP001492380">
    <property type="component" value="Unassembled WGS sequence"/>
</dbReference>
<evidence type="ECO:0000313" key="4">
    <source>
        <dbReference type="Proteomes" id="UP001492380"/>
    </source>
</evidence>
<reference evidence="3 4" key="1">
    <citation type="submission" date="2024-04" db="EMBL/GenBank/DDBJ databases">
        <title>Phyllosticta paracitricarpa is synonymous to the EU quarantine fungus P. citricarpa based on phylogenomic analyses.</title>
        <authorList>
            <consortium name="Lawrence Berkeley National Laboratory"/>
            <person name="Van Ingen-Buijs V.A."/>
            <person name="Van Westerhoven A.C."/>
            <person name="Haridas S."/>
            <person name="Skiadas P."/>
            <person name="Martin F."/>
            <person name="Groenewald J.Z."/>
            <person name="Crous P.W."/>
            <person name="Seidl M.F."/>
        </authorList>
    </citation>
    <scope>NUCLEOTIDE SEQUENCE [LARGE SCALE GENOMIC DNA]</scope>
    <source>
        <strain evidence="3 4">CBS 123374</strain>
    </source>
</reference>
<feature type="coiled-coil region" evidence="1">
    <location>
        <begin position="155"/>
        <end position="198"/>
    </location>
</feature>
<evidence type="ECO:0000256" key="2">
    <source>
        <dbReference type="SAM" id="MobiDB-lite"/>
    </source>
</evidence>
<evidence type="ECO:0000256" key="1">
    <source>
        <dbReference type="SAM" id="Coils"/>
    </source>
</evidence>
<feature type="compositionally biased region" description="Acidic residues" evidence="2">
    <location>
        <begin position="299"/>
        <end position="308"/>
    </location>
</feature>